<name>A0A917XNU2_9ACTN</name>
<dbReference type="AlphaFoldDB" id="A0A917XNU2"/>
<comment type="similarity">
    <text evidence="1">Belongs to the UPF0098 family.</text>
</comment>
<dbReference type="RefSeq" id="WP_189268856.1">
    <property type="nucleotide sequence ID" value="NZ_BMML01000036.1"/>
</dbReference>
<keyword evidence="3" id="KW-1185">Reference proteome</keyword>
<dbReference type="InterPro" id="IPR036610">
    <property type="entry name" value="PEBP-like_sf"/>
</dbReference>
<dbReference type="PANTHER" id="PTHR30289">
    <property type="entry name" value="UNCHARACTERIZED PROTEIN YBCL-RELATED"/>
    <property type="match status" value="1"/>
</dbReference>
<dbReference type="Pfam" id="PF01161">
    <property type="entry name" value="PBP"/>
    <property type="match status" value="1"/>
</dbReference>
<dbReference type="InterPro" id="IPR008914">
    <property type="entry name" value="PEBP"/>
</dbReference>
<sequence>MPHSVDPYDALPPVPAFTLRSDDIADGKTLDVAQCSAIFGRPGEDRSPHLEWSGYPSGTRSFAVTCFDPDALTVSGFWHWAAYDIPASVNGLAAGAGDADGSSLPAGARTLTNDAGRRGFLGAAPAPGEEPHRYMFVVHALGVPALDDVTTTASPAWLGFRLVSHGLARARLTPVFGIPAGSD</sequence>
<dbReference type="SUPFAM" id="SSF49777">
    <property type="entry name" value="PEBP-like"/>
    <property type="match status" value="1"/>
</dbReference>
<dbReference type="InterPro" id="IPR005247">
    <property type="entry name" value="YbhB_YbcL/LppC-like"/>
</dbReference>
<evidence type="ECO:0000256" key="1">
    <source>
        <dbReference type="ARBA" id="ARBA00007120"/>
    </source>
</evidence>
<dbReference type="Proteomes" id="UP000653411">
    <property type="component" value="Unassembled WGS sequence"/>
</dbReference>
<dbReference type="NCBIfam" id="TIGR00481">
    <property type="entry name" value="YbhB/YbcL family Raf kinase inhibitor-like protein"/>
    <property type="match status" value="1"/>
</dbReference>
<protein>
    <recommendedName>
        <fullName evidence="4">YbhB/YbcL family Raf kinase inhibitor-like protein</fullName>
    </recommendedName>
</protein>
<dbReference type="Gene3D" id="3.90.280.10">
    <property type="entry name" value="PEBP-like"/>
    <property type="match status" value="1"/>
</dbReference>
<comment type="caution">
    <text evidence="2">The sequence shown here is derived from an EMBL/GenBank/DDBJ whole genome shotgun (WGS) entry which is preliminary data.</text>
</comment>
<reference evidence="2" key="1">
    <citation type="journal article" date="2014" name="Int. J. Syst. Evol. Microbiol.">
        <title>Complete genome sequence of Corynebacterium casei LMG S-19264T (=DSM 44701T), isolated from a smear-ripened cheese.</title>
        <authorList>
            <consortium name="US DOE Joint Genome Institute (JGI-PGF)"/>
            <person name="Walter F."/>
            <person name="Albersmeier A."/>
            <person name="Kalinowski J."/>
            <person name="Ruckert C."/>
        </authorList>
    </citation>
    <scope>NUCLEOTIDE SEQUENCE</scope>
    <source>
        <strain evidence="2">CGMCC 4.7110</strain>
    </source>
</reference>
<reference evidence="2" key="2">
    <citation type="submission" date="2020-09" db="EMBL/GenBank/DDBJ databases">
        <authorList>
            <person name="Sun Q."/>
            <person name="Zhou Y."/>
        </authorList>
    </citation>
    <scope>NUCLEOTIDE SEQUENCE</scope>
    <source>
        <strain evidence="2">CGMCC 4.7110</strain>
    </source>
</reference>
<evidence type="ECO:0000313" key="3">
    <source>
        <dbReference type="Proteomes" id="UP000653411"/>
    </source>
</evidence>
<dbReference type="PANTHER" id="PTHR30289:SF1">
    <property type="entry name" value="PEBP (PHOSPHATIDYLETHANOLAMINE-BINDING PROTEIN) FAMILY PROTEIN"/>
    <property type="match status" value="1"/>
</dbReference>
<dbReference type="CDD" id="cd00865">
    <property type="entry name" value="PEBP_bact_arch"/>
    <property type="match status" value="1"/>
</dbReference>
<proteinExistence type="inferred from homology"/>
<gene>
    <name evidence="2" type="ORF">GCM10011578_091280</name>
</gene>
<dbReference type="EMBL" id="BMML01000036">
    <property type="protein sequence ID" value="GGN42184.1"/>
    <property type="molecule type" value="Genomic_DNA"/>
</dbReference>
<evidence type="ECO:0008006" key="4">
    <source>
        <dbReference type="Google" id="ProtNLM"/>
    </source>
</evidence>
<evidence type="ECO:0000313" key="2">
    <source>
        <dbReference type="EMBL" id="GGN42184.1"/>
    </source>
</evidence>
<organism evidence="2 3">
    <name type="scientific">Streptomyces fuscichromogenes</name>
    <dbReference type="NCBI Taxonomy" id="1324013"/>
    <lineage>
        <taxon>Bacteria</taxon>
        <taxon>Bacillati</taxon>
        <taxon>Actinomycetota</taxon>
        <taxon>Actinomycetes</taxon>
        <taxon>Kitasatosporales</taxon>
        <taxon>Streptomycetaceae</taxon>
        <taxon>Streptomyces</taxon>
    </lineage>
</organism>
<accession>A0A917XNU2</accession>